<dbReference type="InterPro" id="IPR058998">
    <property type="entry name" value="YycE-like_N"/>
</dbReference>
<dbReference type="Proteomes" id="UP000294820">
    <property type="component" value="Chromosome 1"/>
</dbReference>
<name>A0A375A778_9GAMM</name>
<dbReference type="RefSeq" id="WP_035339951.1">
    <property type="nucleotide sequence ID" value="NZ_LT615367.1"/>
</dbReference>
<organism evidence="2 3">
    <name type="scientific">Dickeya aquatica</name>
    <dbReference type="NCBI Taxonomy" id="1401087"/>
    <lineage>
        <taxon>Bacteria</taxon>
        <taxon>Pseudomonadati</taxon>
        <taxon>Pseudomonadota</taxon>
        <taxon>Gammaproteobacteria</taxon>
        <taxon>Enterobacterales</taxon>
        <taxon>Pectobacteriaceae</taxon>
        <taxon>Dickeya</taxon>
    </lineage>
</organism>
<evidence type="ECO:0000313" key="3">
    <source>
        <dbReference type="Proteomes" id="UP000294820"/>
    </source>
</evidence>
<proteinExistence type="predicted"/>
<protein>
    <submittedName>
        <fullName evidence="2">Prolyl endopeptidase</fullName>
        <ecNumber evidence="2">3.4.21.26</ecNumber>
    </submittedName>
</protein>
<dbReference type="InterPro" id="IPR058997">
    <property type="entry name" value="YycE-like_C"/>
</dbReference>
<accession>A0A375A778</accession>
<dbReference type="Pfam" id="PF22659">
    <property type="entry name" value="YycE-like_C"/>
    <property type="match status" value="1"/>
</dbReference>
<dbReference type="AlphaFoldDB" id="A0A375A778"/>
<dbReference type="GO" id="GO:0004252">
    <property type="term" value="F:serine-type endopeptidase activity"/>
    <property type="evidence" value="ECO:0007669"/>
    <property type="project" value="UniProtKB-EC"/>
</dbReference>
<dbReference type="CDD" id="cd06587">
    <property type="entry name" value="VOC"/>
    <property type="match status" value="1"/>
</dbReference>
<sequence length="130" mass="14681">MITLRVARPVMDLAVSERMYCDGVGLQKLSAFAQHDGFSGVMLGLPGLAWHLELTVCHHHPVRPTPTEDDLLVLYIPDPIRWQATCERMVQAGFSVVTSFNPYWDRQGKTFVDPDGYRVVLQAGRWPITD</sequence>
<dbReference type="SUPFAM" id="SSF54593">
    <property type="entry name" value="Glyoxalase/Bleomycin resistance protein/Dihydroxybiphenyl dioxygenase"/>
    <property type="match status" value="1"/>
</dbReference>
<dbReference type="InterPro" id="IPR029068">
    <property type="entry name" value="Glyas_Bleomycin-R_OHBP_Dase"/>
</dbReference>
<dbReference type="PROSITE" id="PS51819">
    <property type="entry name" value="VOC"/>
    <property type="match status" value="1"/>
</dbReference>
<evidence type="ECO:0000313" key="2">
    <source>
        <dbReference type="EMBL" id="SLM61860.1"/>
    </source>
</evidence>
<feature type="domain" description="VOC" evidence="1">
    <location>
        <begin position="2"/>
        <end position="124"/>
    </location>
</feature>
<dbReference type="Gene3D" id="3.10.180.10">
    <property type="entry name" value="2,3-Dihydroxybiphenyl 1,2-Dioxygenase, domain 1"/>
    <property type="match status" value="1"/>
</dbReference>
<dbReference type="Pfam" id="PF22658">
    <property type="entry name" value="YycE-like_N"/>
    <property type="match status" value="1"/>
</dbReference>
<dbReference type="EC" id="3.4.21.26" evidence="2"/>
<gene>
    <name evidence="2" type="ORF">DAQ1742_00793</name>
</gene>
<dbReference type="KEGG" id="daq:DAQ1742_00793"/>
<keyword evidence="3" id="KW-1185">Reference proteome</keyword>
<keyword evidence="2" id="KW-0378">Hydrolase</keyword>
<dbReference type="EMBL" id="LT615367">
    <property type="protein sequence ID" value="SLM61860.1"/>
    <property type="molecule type" value="Genomic_DNA"/>
</dbReference>
<reference evidence="2 3" key="1">
    <citation type="submission" date="2016-09" db="EMBL/GenBank/DDBJ databases">
        <authorList>
            <person name="Reverchon S."/>
            <person name="Nasser W."/>
            <person name="Leonard S."/>
            <person name="Brochier C."/>
            <person name="Duprey A."/>
        </authorList>
    </citation>
    <scope>NUCLEOTIDE SEQUENCE [LARGE SCALE GENOMIC DNA]</scope>
    <source>
        <strain evidence="2 3">174/2</strain>
    </source>
</reference>
<dbReference type="InterPro" id="IPR037523">
    <property type="entry name" value="VOC_core"/>
</dbReference>
<evidence type="ECO:0000259" key="1">
    <source>
        <dbReference type="PROSITE" id="PS51819"/>
    </source>
</evidence>